<dbReference type="SUPFAM" id="SSF56322">
    <property type="entry name" value="ADC synthase"/>
    <property type="match status" value="1"/>
</dbReference>
<accession>A0ABR5DJH8</accession>
<evidence type="ECO:0000313" key="3">
    <source>
        <dbReference type="EMBL" id="KJJ38931.1"/>
    </source>
</evidence>
<keyword evidence="4" id="KW-1185">Reference proteome</keyword>
<dbReference type="PRINTS" id="PR00095">
    <property type="entry name" value="ANTSNTHASEI"/>
</dbReference>
<dbReference type="InterPro" id="IPR019999">
    <property type="entry name" value="Anth_synth_I-like"/>
</dbReference>
<feature type="domain" description="Anthranilate synthase component I N-terminal" evidence="2">
    <location>
        <begin position="62"/>
        <end position="117"/>
    </location>
</feature>
<evidence type="ECO:0000259" key="1">
    <source>
        <dbReference type="Pfam" id="PF00425"/>
    </source>
</evidence>
<reference evidence="3 4" key="1">
    <citation type="submission" date="2014-10" db="EMBL/GenBank/DDBJ databases">
        <title>Genome sequencing of Vitellibacter vladivostokensis KMM 3516.</title>
        <authorList>
            <person name="Thevarajoo S."/>
            <person name="Selvaratnam C."/>
            <person name="Goh K.M."/>
            <person name="Chong C.S."/>
        </authorList>
    </citation>
    <scope>NUCLEOTIDE SEQUENCE [LARGE SCALE GENOMIC DNA]</scope>
    <source>
        <strain evidence="3 4">KMM 3516</strain>
    </source>
</reference>
<dbReference type="InterPro" id="IPR015890">
    <property type="entry name" value="Chorismate_C"/>
</dbReference>
<organism evidence="3 4">
    <name type="scientific">Aequorivita vladivostokensis</name>
    <dbReference type="NCBI Taxonomy" id="171194"/>
    <lineage>
        <taxon>Bacteria</taxon>
        <taxon>Pseudomonadati</taxon>
        <taxon>Bacteroidota</taxon>
        <taxon>Flavobacteriia</taxon>
        <taxon>Flavobacteriales</taxon>
        <taxon>Flavobacteriaceae</taxon>
        <taxon>Aequorivita</taxon>
    </lineage>
</organism>
<evidence type="ECO:0000259" key="2">
    <source>
        <dbReference type="Pfam" id="PF04715"/>
    </source>
</evidence>
<dbReference type="Gene3D" id="3.60.120.10">
    <property type="entry name" value="Anthranilate synthase"/>
    <property type="match status" value="1"/>
</dbReference>
<evidence type="ECO:0000313" key="4">
    <source>
        <dbReference type="Proteomes" id="UP000033497"/>
    </source>
</evidence>
<proteinExistence type="predicted"/>
<dbReference type="PANTHER" id="PTHR11236">
    <property type="entry name" value="AMINOBENZOATE/ANTHRANILATE SYNTHASE"/>
    <property type="match status" value="1"/>
</dbReference>
<protein>
    <submittedName>
        <fullName evidence="3">Aminobenzoate synthetase</fullName>
    </submittedName>
</protein>
<dbReference type="RefSeq" id="WP_045079922.1">
    <property type="nucleotide sequence ID" value="NZ_JSVU01000003.1"/>
</dbReference>
<name>A0ABR5DJH8_9FLAO</name>
<sequence length="433" mass="49734">MRTVKKFPFSLNEDFKIRLLQWAQQFDEVVWMDSNHYSQKHETYQAILAVDAFTAIKTDTYSAFDNLKEYQTTTKDWVFGYLTYDLKNDVEKLSSNNFDGLGFPELYFFQPKKVFLFFEDSVEMHYLNMVADEFETDWEAILETPQKPDEGETSKAISISLRTSKDSYIQKVDQVLGHIGRGDIYEANICQEFYSEGAEIIPFEIFRRLNEISKPPFSVFLKLNHLFALSASPERYLKRTGNTVISQPIKGTAKRLKNKEEDLKMAQQLAADPKERSENIMITDLVRNDLSRIAEKGSVTVDELCTIYTFEQVHQMISTVSCLVPQDFSSVEILRNTYPMGSMTGAPKISAMRIIEDTEDAKRGLYSGAIGYFTPSGDFDFNVVIRSILYNATKKYLSYSVGSAITINSLPEKEYEECLLKAKAMREVLNTEF</sequence>
<dbReference type="Pfam" id="PF04715">
    <property type="entry name" value="Anth_synt_I_N"/>
    <property type="match status" value="1"/>
</dbReference>
<gene>
    <name evidence="3" type="ORF">MB09_05695</name>
</gene>
<dbReference type="InterPro" id="IPR005801">
    <property type="entry name" value="ADC_synthase"/>
</dbReference>
<dbReference type="EMBL" id="JSVU01000003">
    <property type="protein sequence ID" value="KJJ38931.1"/>
    <property type="molecule type" value="Genomic_DNA"/>
</dbReference>
<feature type="domain" description="Chorismate-utilising enzyme C-terminal" evidence="1">
    <location>
        <begin position="165"/>
        <end position="421"/>
    </location>
</feature>
<comment type="caution">
    <text evidence="3">The sequence shown here is derived from an EMBL/GenBank/DDBJ whole genome shotgun (WGS) entry which is preliminary data.</text>
</comment>
<dbReference type="Pfam" id="PF00425">
    <property type="entry name" value="Chorismate_bind"/>
    <property type="match status" value="1"/>
</dbReference>
<dbReference type="InterPro" id="IPR006805">
    <property type="entry name" value="Anth_synth_I_N"/>
</dbReference>
<dbReference type="Proteomes" id="UP000033497">
    <property type="component" value="Unassembled WGS sequence"/>
</dbReference>
<dbReference type="PANTHER" id="PTHR11236:SF9">
    <property type="entry name" value="ANTHRANILATE SYNTHASE COMPONENT 1"/>
    <property type="match status" value="1"/>
</dbReference>